<keyword evidence="1" id="KW-0732">Signal</keyword>
<name>A0ABY6HBP3_9FIRM</name>
<gene>
    <name evidence="2" type="ORF">LNN31_13870</name>
</gene>
<evidence type="ECO:0000256" key="1">
    <source>
        <dbReference type="SAM" id="SignalP"/>
    </source>
</evidence>
<dbReference type="Proteomes" id="UP001163550">
    <property type="component" value="Chromosome"/>
</dbReference>
<feature type="chain" id="PRO_5046015209" evidence="1">
    <location>
        <begin position="26"/>
        <end position="182"/>
    </location>
</feature>
<organism evidence="2 3">
    <name type="scientific">Acetobacterium wieringae</name>
    <dbReference type="NCBI Taxonomy" id="52694"/>
    <lineage>
        <taxon>Bacteria</taxon>
        <taxon>Bacillati</taxon>
        <taxon>Bacillota</taxon>
        <taxon>Clostridia</taxon>
        <taxon>Eubacteriales</taxon>
        <taxon>Eubacteriaceae</taxon>
        <taxon>Acetobacterium</taxon>
    </lineage>
</organism>
<protein>
    <submittedName>
        <fullName evidence="2">Uncharacterized protein</fullName>
    </submittedName>
</protein>
<keyword evidence="3" id="KW-1185">Reference proteome</keyword>
<dbReference type="RefSeq" id="WP_263992660.1">
    <property type="nucleotide sequence ID" value="NZ_CP087994.1"/>
</dbReference>
<accession>A0ABY6HBP3</accession>
<sequence length="182" mass="19612">MKRNLSLILLSVLIAALMLTGCSSASGSGSAAAEAKPKVDVTKMSAEEIVKTFQDAGYPIENVQVLTAETDKGELLGRPNQYTSKVIFEDSRSNSPAAGSATEGTAGGSIEVFNNAEDAQTRYDYIQPITENAMFSQYLYLYENVFLRIDGALTPTQAAQYEAAFISLQNGELPEQFSETSK</sequence>
<reference evidence="2" key="1">
    <citation type="submission" date="2021-11" db="EMBL/GenBank/DDBJ databases">
        <title>Isoprene-degrading acetogen.</title>
        <authorList>
            <person name="Yang Y."/>
            <person name="Jin H."/>
            <person name="Yan J."/>
        </authorList>
    </citation>
    <scope>NUCLEOTIDE SEQUENCE</scope>
    <source>
        <strain evidence="2">Berkeley</strain>
    </source>
</reference>
<evidence type="ECO:0000313" key="3">
    <source>
        <dbReference type="Proteomes" id="UP001163550"/>
    </source>
</evidence>
<feature type="signal peptide" evidence="1">
    <location>
        <begin position="1"/>
        <end position="25"/>
    </location>
</feature>
<dbReference type="PROSITE" id="PS51257">
    <property type="entry name" value="PROKAR_LIPOPROTEIN"/>
    <property type="match status" value="1"/>
</dbReference>
<dbReference type="EMBL" id="CP087994">
    <property type="protein sequence ID" value="UYO61863.1"/>
    <property type="molecule type" value="Genomic_DNA"/>
</dbReference>
<evidence type="ECO:0000313" key="2">
    <source>
        <dbReference type="EMBL" id="UYO61863.1"/>
    </source>
</evidence>
<proteinExistence type="predicted"/>